<feature type="compositionally biased region" description="Polar residues" evidence="1">
    <location>
        <begin position="251"/>
        <end position="286"/>
    </location>
</feature>
<gene>
    <name evidence="2" type="ORF">BCR33DRAFT_787238</name>
</gene>
<feature type="compositionally biased region" description="Low complexity" evidence="1">
    <location>
        <begin position="68"/>
        <end position="79"/>
    </location>
</feature>
<evidence type="ECO:0000313" key="2">
    <source>
        <dbReference type="EMBL" id="ORY41018.1"/>
    </source>
</evidence>
<proteinExistence type="predicted"/>
<name>A0A1Y2C1W0_9FUNG</name>
<feature type="compositionally biased region" description="Low complexity" evidence="1">
    <location>
        <begin position="311"/>
        <end position="327"/>
    </location>
</feature>
<organism evidence="2 3">
    <name type="scientific">Rhizoclosmatium globosum</name>
    <dbReference type="NCBI Taxonomy" id="329046"/>
    <lineage>
        <taxon>Eukaryota</taxon>
        <taxon>Fungi</taxon>
        <taxon>Fungi incertae sedis</taxon>
        <taxon>Chytridiomycota</taxon>
        <taxon>Chytridiomycota incertae sedis</taxon>
        <taxon>Chytridiomycetes</taxon>
        <taxon>Chytridiales</taxon>
        <taxon>Chytriomycetaceae</taxon>
        <taxon>Rhizoclosmatium</taxon>
    </lineage>
</organism>
<feature type="compositionally biased region" description="Polar residues" evidence="1">
    <location>
        <begin position="203"/>
        <end position="221"/>
    </location>
</feature>
<reference evidence="2 3" key="1">
    <citation type="submission" date="2016-07" db="EMBL/GenBank/DDBJ databases">
        <title>Pervasive Adenine N6-methylation of Active Genes in Fungi.</title>
        <authorList>
            <consortium name="DOE Joint Genome Institute"/>
            <person name="Mondo S.J."/>
            <person name="Dannebaum R.O."/>
            <person name="Kuo R.C."/>
            <person name="Labutti K."/>
            <person name="Haridas S."/>
            <person name="Kuo A."/>
            <person name="Salamov A."/>
            <person name="Ahrendt S.R."/>
            <person name="Lipzen A."/>
            <person name="Sullivan W."/>
            <person name="Andreopoulos W.B."/>
            <person name="Clum A."/>
            <person name="Lindquist E."/>
            <person name="Daum C."/>
            <person name="Ramamoorthy G.K."/>
            <person name="Gryganskyi A."/>
            <person name="Culley D."/>
            <person name="Magnuson J.K."/>
            <person name="James T.Y."/>
            <person name="O'Malley M.A."/>
            <person name="Stajich J.E."/>
            <person name="Spatafora J.W."/>
            <person name="Visel A."/>
            <person name="Grigoriev I.V."/>
        </authorList>
    </citation>
    <scope>NUCLEOTIDE SEQUENCE [LARGE SCALE GENOMIC DNA]</scope>
    <source>
        <strain evidence="2 3">JEL800</strain>
    </source>
</reference>
<keyword evidence="3" id="KW-1185">Reference proteome</keyword>
<feature type="region of interest" description="Disordered" evidence="1">
    <location>
        <begin position="549"/>
        <end position="576"/>
    </location>
</feature>
<protein>
    <submittedName>
        <fullName evidence="2">Uncharacterized protein</fullName>
    </submittedName>
</protein>
<dbReference type="AlphaFoldDB" id="A0A1Y2C1W0"/>
<feature type="compositionally biased region" description="Polar residues" evidence="1">
    <location>
        <begin position="475"/>
        <end position="489"/>
    </location>
</feature>
<dbReference type="OrthoDB" id="10425230at2759"/>
<feature type="region of interest" description="Disordered" evidence="1">
    <location>
        <begin position="456"/>
        <end position="505"/>
    </location>
</feature>
<feature type="region of interest" description="Disordered" evidence="1">
    <location>
        <begin position="12"/>
        <end position="116"/>
    </location>
</feature>
<feature type="region of interest" description="Disordered" evidence="1">
    <location>
        <begin position="228"/>
        <end position="327"/>
    </location>
</feature>
<feature type="region of interest" description="Disordered" evidence="1">
    <location>
        <begin position="203"/>
        <end position="222"/>
    </location>
</feature>
<evidence type="ECO:0000256" key="1">
    <source>
        <dbReference type="SAM" id="MobiDB-lite"/>
    </source>
</evidence>
<sequence length="576" mass="61628">MNVITLPLAQIPQTPLQTTSSTRFRPASTKPLGINPLLPTRPPSRKSNHPSQSPVAASGCRLAERPKSSSNSEIANSVSRPPKPEKAKRIGSATVRRRNPKIAEEGGTADAGDSDADDVQLEVVHFDVVLKPQRVDLDALNLGGALGGLGGLGGLGAGISAWGEVDEVPPLGATLAAENSYLVPDPCIKLNMDDALDSVSQYPASLRSQQTKPRKPQQASLTVVYKPENNDSEPEEEQNIPQPPPPCPPSAKSSATRPLSSKSRISNATKAYPTTITCTSKQNATESDQESQDAWSRFLDPHGPVLRIPVKTSNSSTSKTTTRLSTRQRQLSMLALEKSIRSSISAGPTPPTPQYHQHIPVTFSKALLSSSSPSIPSNDPGKFHNPLNVIVSKRYSNTKSEITALQPTSPSIHTLNSSASSSTLLPSDRIVSVLTHQPMEDPTWKYLKQRRAVPPTILTPQSSSSSLSSQTSISKGSNSQSTRSNQSIASLMEPRSSSLHFRRPSSSFPLISTSTQVISSVADMSQPRYESLTMRASYSEYLFGNSVKAAEGSNHGGSSANSGFTGRRSKTSLSHY</sequence>
<feature type="compositionally biased region" description="Low complexity" evidence="1">
    <location>
        <begin position="549"/>
        <end position="563"/>
    </location>
</feature>
<accession>A0A1Y2C1W0</accession>
<dbReference type="Proteomes" id="UP000193642">
    <property type="component" value="Unassembled WGS sequence"/>
</dbReference>
<feature type="compositionally biased region" description="Low complexity" evidence="1">
    <location>
        <begin position="494"/>
        <end position="505"/>
    </location>
</feature>
<evidence type="ECO:0000313" key="3">
    <source>
        <dbReference type="Proteomes" id="UP000193642"/>
    </source>
</evidence>
<feature type="compositionally biased region" description="Polar residues" evidence="1">
    <location>
        <begin position="12"/>
        <end position="23"/>
    </location>
</feature>
<comment type="caution">
    <text evidence="2">The sequence shown here is derived from an EMBL/GenBank/DDBJ whole genome shotgun (WGS) entry which is preliminary data.</text>
</comment>
<dbReference type="EMBL" id="MCGO01000033">
    <property type="protein sequence ID" value="ORY41018.1"/>
    <property type="molecule type" value="Genomic_DNA"/>
</dbReference>
<feature type="compositionally biased region" description="Low complexity" evidence="1">
    <location>
        <begin position="456"/>
        <end position="474"/>
    </location>
</feature>